<gene>
    <name evidence="2" type="ORF">BT63DRAFT_414449</name>
</gene>
<feature type="compositionally biased region" description="Low complexity" evidence="1">
    <location>
        <begin position="405"/>
        <end position="417"/>
    </location>
</feature>
<feature type="compositionally biased region" description="Polar residues" evidence="1">
    <location>
        <begin position="379"/>
        <end position="397"/>
    </location>
</feature>
<evidence type="ECO:0000313" key="3">
    <source>
        <dbReference type="Proteomes" id="UP000799302"/>
    </source>
</evidence>
<dbReference type="EMBL" id="MU004236">
    <property type="protein sequence ID" value="KAF2668442.1"/>
    <property type="molecule type" value="Genomic_DNA"/>
</dbReference>
<feature type="region of interest" description="Disordered" evidence="1">
    <location>
        <begin position="166"/>
        <end position="185"/>
    </location>
</feature>
<sequence length="687" mass="77650">MSLNTYIGDIVALYQLGEKVYELGFSQKTRIFPAYESFRESVKEWKYNARQLEKAVMFAHKQQACYPDEDQVSSKPWSALFDEEYFVNTLGEHEKILEECRRLLQQTISYPSRSGPLAQIKFNLVVVRKFDDLTRRIESQNSRLSRVLKPLEAGVLFDIWSTVRHNSGSVPEEDSRQRENSTTEDVGVEQKLVVDFRPSLVLQKGKDASIDNEEAACPIEADSMDNVVQDEENKTMRLLSKSDGTVRLEIATRKRRSGESDSVEYRSIDLNSQATRMTPLYANLRGTPNHCLRIADGSAPVDISFSNLKDLLQLQQAATGYEVYDAYSEGPIDVTFYFSSREKTIERPAIVQFWIPRRLDIGEGGLVIADTHTNSTTWTRRISQNSISPNQRSNSDDSGYETMGSSTATSATSLSVSPIMTRTDSKDLEPPSSTGSVLAVQKLSLEPVTERVAPESYSALNNGISPPLLAKEAMRQQFTKEGVGTRARGQVHKEPRRPMIVFLLPGGSKSDGYSFITVEVDEWTELDDKCACKTKKGDDCPHVTIKRPPRNYLLAQMYKVQELDDWDIKLLGMMKRKDYPARELEDLINLRSVRITFAETKNKVGPKMKRKFSGSRCKCTYKVVEGQPVGERMKCLQERHKGIFGIVKAFVENSSRRASQARRTQQHIRLGSISPQVSGKVDRSFFG</sequence>
<dbReference type="Proteomes" id="UP000799302">
    <property type="component" value="Unassembled WGS sequence"/>
</dbReference>
<dbReference type="AlphaFoldDB" id="A0A6A6U8F1"/>
<name>A0A6A6U8F1_9PEZI</name>
<dbReference type="OrthoDB" id="5400409at2759"/>
<proteinExistence type="predicted"/>
<evidence type="ECO:0000313" key="2">
    <source>
        <dbReference type="EMBL" id="KAF2668442.1"/>
    </source>
</evidence>
<evidence type="ECO:0000256" key="1">
    <source>
        <dbReference type="SAM" id="MobiDB-lite"/>
    </source>
</evidence>
<accession>A0A6A6U8F1</accession>
<keyword evidence="3" id="KW-1185">Reference proteome</keyword>
<reference evidence="2" key="1">
    <citation type="journal article" date="2020" name="Stud. Mycol.">
        <title>101 Dothideomycetes genomes: a test case for predicting lifestyles and emergence of pathogens.</title>
        <authorList>
            <person name="Haridas S."/>
            <person name="Albert R."/>
            <person name="Binder M."/>
            <person name="Bloem J."/>
            <person name="Labutti K."/>
            <person name="Salamov A."/>
            <person name="Andreopoulos B."/>
            <person name="Baker S."/>
            <person name="Barry K."/>
            <person name="Bills G."/>
            <person name="Bluhm B."/>
            <person name="Cannon C."/>
            <person name="Castanera R."/>
            <person name="Culley D."/>
            <person name="Daum C."/>
            <person name="Ezra D."/>
            <person name="Gonzalez J."/>
            <person name="Henrissat B."/>
            <person name="Kuo A."/>
            <person name="Liang C."/>
            <person name="Lipzen A."/>
            <person name="Lutzoni F."/>
            <person name="Magnuson J."/>
            <person name="Mondo S."/>
            <person name="Nolan M."/>
            <person name="Ohm R."/>
            <person name="Pangilinan J."/>
            <person name="Park H.-J."/>
            <person name="Ramirez L."/>
            <person name="Alfaro M."/>
            <person name="Sun H."/>
            <person name="Tritt A."/>
            <person name="Yoshinaga Y."/>
            <person name="Zwiers L.-H."/>
            <person name="Turgeon B."/>
            <person name="Goodwin S."/>
            <person name="Spatafora J."/>
            <person name="Crous P."/>
            <person name="Grigoriev I."/>
        </authorList>
    </citation>
    <scope>NUCLEOTIDE SEQUENCE</scope>
    <source>
        <strain evidence="2">CBS 115976</strain>
    </source>
</reference>
<feature type="region of interest" description="Disordered" evidence="1">
    <location>
        <begin position="379"/>
        <end position="417"/>
    </location>
</feature>
<protein>
    <submittedName>
        <fullName evidence="2">Uncharacterized protein</fullName>
    </submittedName>
</protein>
<organism evidence="2 3">
    <name type="scientific">Microthyrium microscopicum</name>
    <dbReference type="NCBI Taxonomy" id="703497"/>
    <lineage>
        <taxon>Eukaryota</taxon>
        <taxon>Fungi</taxon>
        <taxon>Dikarya</taxon>
        <taxon>Ascomycota</taxon>
        <taxon>Pezizomycotina</taxon>
        <taxon>Dothideomycetes</taxon>
        <taxon>Dothideomycetes incertae sedis</taxon>
        <taxon>Microthyriales</taxon>
        <taxon>Microthyriaceae</taxon>
        <taxon>Microthyrium</taxon>
    </lineage>
</organism>